<proteinExistence type="predicted"/>
<protein>
    <recommendedName>
        <fullName evidence="3">Apolipoprotein acyltransferase</fullName>
    </recommendedName>
</protein>
<keyword evidence="1" id="KW-0812">Transmembrane</keyword>
<name>A0A3B0RVJ9_9ZZZZ</name>
<dbReference type="EMBL" id="UOEG01000008">
    <property type="protein sequence ID" value="VAV87445.1"/>
    <property type="molecule type" value="Genomic_DNA"/>
</dbReference>
<evidence type="ECO:0000313" key="2">
    <source>
        <dbReference type="EMBL" id="VAV87445.1"/>
    </source>
</evidence>
<gene>
    <name evidence="2" type="ORF">MNBD_ALPHA07-2305</name>
</gene>
<keyword evidence="1" id="KW-0472">Membrane</keyword>
<evidence type="ECO:0000256" key="1">
    <source>
        <dbReference type="SAM" id="Phobius"/>
    </source>
</evidence>
<dbReference type="AlphaFoldDB" id="A0A3B0RVJ9"/>
<feature type="transmembrane region" description="Helical" evidence="1">
    <location>
        <begin position="28"/>
        <end position="51"/>
    </location>
</feature>
<sequence length="54" mass="6057">MIILFGAILGAIFGAFKARRRKGKPADIAQYAFIYAVLFALIALFITITFFRMV</sequence>
<organism evidence="2">
    <name type="scientific">hydrothermal vent metagenome</name>
    <dbReference type="NCBI Taxonomy" id="652676"/>
    <lineage>
        <taxon>unclassified sequences</taxon>
        <taxon>metagenomes</taxon>
        <taxon>ecological metagenomes</taxon>
    </lineage>
</organism>
<accession>A0A3B0RVJ9</accession>
<reference evidence="2" key="1">
    <citation type="submission" date="2018-06" db="EMBL/GenBank/DDBJ databases">
        <authorList>
            <person name="Zhirakovskaya E."/>
        </authorList>
    </citation>
    <scope>NUCLEOTIDE SEQUENCE</scope>
</reference>
<evidence type="ECO:0008006" key="3">
    <source>
        <dbReference type="Google" id="ProtNLM"/>
    </source>
</evidence>
<keyword evidence="1" id="KW-1133">Transmembrane helix</keyword>